<reference evidence="1 2" key="1">
    <citation type="submission" date="2020-04" db="EMBL/GenBank/DDBJ databases">
        <authorList>
            <person name="Klaysubun C."/>
            <person name="Duangmal K."/>
            <person name="Lipun K."/>
        </authorList>
    </citation>
    <scope>NUCLEOTIDE SEQUENCE [LARGE SCALE GENOMIC DNA]</scope>
    <source>
        <strain evidence="1 2">K10HN5</strain>
    </source>
</reference>
<dbReference type="InterPro" id="IPR019410">
    <property type="entry name" value="Methyltransf_16"/>
</dbReference>
<gene>
    <name evidence="1" type="ORF">HF526_13900</name>
</gene>
<accession>A0ABX1S9Z5</accession>
<comment type="caution">
    <text evidence="1">The sequence shown here is derived from an EMBL/GenBank/DDBJ whole genome shotgun (WGS) entry which is preliminary data.</text>
</comment>
<evidence type="ECO:0000313" key="1">
    <source>
        <dbReference type="EMBL" id="NMH98393.1"/>
    </source>
</evidence>
<dbReference type="GO" id="GO:0008168">
    <property type="term" value="F:methyltransferase activity"/>
    <property type="evidence" value="ECO:0007669"/>
    <property type="project" value="UniProtKB-KW"/>
</dbReference>
<dbReference type="SUPFAM" id="SSF53335">
    <property type="entry name" value="S-adenosyl-L-methionine-dependent methyltransferases"/>
    <property type="match status" value="1"/>
</dbReference>
<dbReference type="Gene3D" id="3.40.50.150">
    <property type="entry name" value="Vaccinia Virus protein VP39"/>
    <property type="match status" value="1"/>
</dbReference>
<dbReference type="PANTHER" id="PTHR14614">
    <property type="entry name" value="HEPATOCELLULAR CARCINOMA-ASSOCIATED ANTIGEN"/>
    <property type="match status" value="1"/>
</dbReference>
<keyword evidence="1" id="KW-0808">Transferase</keyword>
<dbReference type="EMBL" id="JAAXLA010000022">
    <property type="protein sequence ID" value="NMH98393.1"/>
    <property type="molecule type" value="Genomic_DNA"/>
</dbReference>
<dbReference type="Proteomes" id="UP000820669">
    <property type="component" value="Unassembled WGS sequence"/>
</dbReference>
<proteinExistence type="predicted"/>
<dbReference type="PANTHER" id="PTHR14614:SF132">
    <property type="entry name" value="PROTEIN-LYSINE METHYLTRANSFERASE C42C1.13"/>
    <property type="match status" value="1"/>
</dbReference>
<dbReference type="Pfam" id="PF10294">
    <property type="entry name" value="Methyltransf_16"/>
    <property type="match status" value="1"/>
</dbReference>
<sequence length="235" mass="25327">MPSPASRPRQRRAERSAATTDPRLDIVAGSIDLHRGRIGFVHPRDAAALLDEEDIAADQAYPPYWAELWPSGIELAYAVSAQDWRDAPVLEVGCGLGLPAIAAARAGARVLATDRSADATTFAAVNAEQNGVVVETAVCSWAHPAALIARAPWRLVLAADVLYGQRNVDELLDLLPRLVDDDGAVWIADPHRPLTDEFLAAARAAWRSVETTPTRLPQIRIHRLAGPPRPRAAGP</sequence>
<organism evidence="1 2">
    <name type="scientific">Pseudonocardia acidicola</name>
    <dbReference type="NCBI Taxonomy" id="2724939"/>
    <lineage>
        <taxon>Bacteria</taxon>
        <taxon>Bacillati</taxon>
        <taxon>Actinomycetota</taxon>
        <taxon>Actinomycetes</taxon>
        <taxon>Pseudonocardiales</taxon>
        <taxon>Pseudonocardiaceae</taxon>
        <taxon>Pseudonocardia</taxon>
    </lineage>
</organism>
<protein>
    <submittedName>
        <fullName evidence="1">Methyltransferase domain-containing protein</fullName>
    </submittedName>
</protein>
<keyword evidence="2" id="KW-1185">Reference proteome</keyword>
<dbReference type="InterPro" id="IPR029063">
    <property type="entry name" value="SAM-dependent_MTases_sf"/>
</dbReference>
<dbReference type="RefSeq" id="WP_169381843.1">
    <property type="nucleotide sequence ID" value="NZ_JAAXLA010000022.1"/>
</dbReference>
<dbReference type="GO" id="GO:0032259">
    <property type="term" value="P:methylation"/>
    <property type="evidence" value="ECO:0007669"/>
    <property type="project" value="UniProtKB-KW"/>
</dbReference>
<keyword evidence="1" id="KW-0489">Methyltransferase</keyword>
<name>A0ABX1S9Z5_9PSEU</name>
<evidence type="ECO:0000313" key="2">
    <source>
        <dbReference type="Proteomes" id="UP000820669"/>
    </source>
</evidence>